<evidence type="ECO:0000256" key="8">
    <source>
        <dbReference type="SAM" id="MobiDB-lite"/>
    </source>
</evidence>
<dbReference type="SUPFAM" id="SSF47973">
    <property type="entry name" value="Ribosomal protein S7"/>
    <property type="match status" value="1"/>
</dbReference>
<evidence type="ECO:0000256" key="6">
    <source>
        <dbReference type="ARBA" id="ARBA00037226"/>
    </source>
</evidence>
<dbReference type="Gene3D" id="1.10.455.10">
    <property type="entry name" value="Ribosomal protein S7 domain"/>
    <property type="match status" value="1"/>
</dbReference>
<protein>
    <recommendedName>
        <fullName evidence="7">Small ribosomal subunit protein uS7m</fullName>
    </recommendedName>
</protein>
<dbReference type="EMBL" id="ML975361">
    <property type="protein sequence ID" value="KAF1831519.1"/>
    <property type="molecule type" value="Genomic_DNA"/>
</dbReference>
<evidence type="ECO:0000256" key="3">
    <source>
        <dbReference type="ARBA" id="ARBA00022980"/>
    </source>
</evidence>
<dbReference type="InterPro" id="IPR047988">
    <property type="entry name" value="Ribosomal_uS7m_fungi"/>
</dbReference>
<feature type="compositionally biased region" description="Polar residues" evidence="8">
    <location>
        <begin position="108"/>
        <end position="119"/>
    </location>
</feature>
<reference evidence="10" key="1">
    <citation type="submission" date="2020-01" db="EMBL/GenBank/DDBJ databases">
        <authorList>
            <consortium name="DOE Joint Genome Institute"/>
            <person name="Haridas S."/>
            <person name="Albert R."/>
            <person name="Binder M."/>
            <person name="Bloem J."/>
            <person name="Labutti K."/>
            <person name="Salamov A."/>
            <person name="Andreopoulos B."/>
            <person name="Baker S.E."/>
            <person name="Barry K."/>
            <person name="Bills G."/>
            <person name="Bluhm B.H."/>
            <person name="Cannon C."/>
            <person name="Castanera R."/>
            <person name="Culley D.E."/>
            <person name="Daum C."/>
            <person name="Ezra D."/>
            <person name="Gonzalez J.B."/>
            <person name="Henrissat B."/>
            <person name="Kuo A."/>
            <person name="Liang C."/>
            <person name="Lipzen A."/>
            <person name="Lutzoni F."/>
            <person name="Magnuson J."/>
            <person name="Mondo S."/>
            <person name="Nolan M."/>
            <person name="Ohm R."/>
            <person name="Pangilinan J."/>
            <person name="Park H.-J."/>
            <person name="Ramirez L."/>
            <person name="Alfaro M."/>
            <person name="Sun H."/>
            <person name="Tritt A."/>
            <person name="Yoshinaga Y."/>
            <person name="Zwiers L.-H."/>
            <person name="Turgeon B.G."/>
            <person name="Goodwin S.B."/>
            <person name="Spatafora J.W."/>
            <person name="Crous P.W."/>
            <person name="Grigoriev I.V."/>
        </authorList>
    </citation>
    <scope>NUCLEOTIDE SEQUENCE</scope>
    <source>
        <strain evidence="10">P77</strain>
    </source>
</reference>
<dbReference type="InterPro" id="IPR036823">
    <property type="entry name" value="Ribosomal_uS7_dom_sf"/>
</dbReference>
<dbReference type="AlphaFoldDB" id="A0A6A5K386"/>
<feature type="compositionally biased region" description="Polar residues" evidence="8">
    <location>
        <begin position="70"/>
        <end position="85"/>
    </location>
</feature>
<dbReference type="PANTHER" id="PTHR11205">
    <property type="entry name" value="RIBOSOMAL PROTEIN S7"/>
    <property type="match status" value="1"/>
</dbReference>
<keyword evidence="11" id="KW-1185">Reference proteome</keyword>
<dbReference type="Proteomes" id="UP000800040">
    <property type="component" value="Unassembled WGS sequence"/>
</dbReference>
<sequence length="347" mass="37583">MPPRLNITTLTRSIAFRPKPQLPSPARPWLRPAPSQCRLNSDSAKTAAADRSKREDAKPIEHVSEEAASMAQTMGEQGPDLSQGTPIEDVVKGDKSAQENLPKVMQDKLNSQAPKTTPNMAPKGSRSYSTTTTTPADGNGGPDMGIVDMRPLPEVPATPGLKFEMPSLPLPRDGHIKHRYDPVVEQVTNLLMRHGKKSVAERQMALILQHLRTSPIPKINPARPLLPGAPPPSHLPLNPIVYLTLAIDSVAPLMRIRSQRGAAGGGVALQIPVPLGQRQRRRAAIQWILGAAAKRVNMGSGKGSFAQRIAQELVNVVQGTSGIWDRRNAMHKLGVAARANIVLPRKR</sequence>
<keyword evidence="5" id="KW-0687">Ribonucleoprotein</keyword>
<evidence type="ECO:0000313" key="10">
    <source>
        <dbReference type="EMBL" id="KAF1831519.1"/>
    </source>
</evidence>
<dbReference type="GO" id="GO:0006412">
    <property type="term" value="P:translation"/>
    <property type="evidence" value="ECO:0007669"/>
    <property type="project" value="InterPro"/>
</dbReference>
<dbReference type="GO" id="GO:0005739">
    <property type="term" value="C:mitochondrion"/>
    <property type="evidence" value="ECO:0007669"/>
    <property type="project" value="UniProtKB-SubCell"/>
</dbReference>
<evidence type="ECO:0000313" key="11">
    <source>
        <dbReference type="Proteomes" id="UP000800040"/>
    </source>
</evidence>
<accession>A0A6A5K386</accession>
<evidence type="ECO:0000256" key="1">
    <source>
        <dbReference type="ARBA" id="ARBA00004173"/>
    </source>
</evidence>
<feature type="domain" description="Small ribosomal subunit protein uS7" evidence="9">
    <location>
        <begin position="181"/>
        <end position="338"/>
    </location>
</feature>
<evidence type="ECO:0000256" key="4">
    <source>
        <dbReference type="ARBA" id="ARBA00023128"/>
    </source>
</evidence>
<gene>
    <name evidence="10" type="ORF">BDW02DRAFT_591070</name>
</gene>
<dbReference type="GO" id="GO:1990904">
    <property type="term" value="C:ribonucleoprotein complex"/>
    <property type="evidence" value="ECO:0007669"/>
    <property type="project" value="UniProtKB-KW"/>
</dbReference>
<dbReference type="FunFam" id="1.10.455.10:FF:000006">
    <property type="entry name" value="37S ribosomal protein S7, mitochondrial"/>
    <property type="match status" value="1"/>
</dbReference>
<dbReference type="CDD" id="cd14868">
    <property type="entry name" value="uS7_Mitochondria_Fungi"/>
    <property type="match status" value="1"/>
</dbReference>
<comment type="similarity">
    <text evidence="2">Belongs to the universal ribosomal protein uS7 family.</text>
</comment>
<dbReference type="Pfam" id="PF00177">
    <property type="entry name" value="Ribosomal_S7"/>
    <property type="match status" value="1"/>
</dbReference>
<dbReference type="InterPro" id="IPR000235">
    <property type="entry name" value="Ribosomal_uS7"/>
</dbReference>
<name>A0A6A5K386_9PLEO</name>
<dbReference type="GO" id="GO:0005840">
    <property type="term" value="C:ribosome"/>
    <property type="evidence" value="ECO:0007669"/>
    <property type="project" value="UniProtKB-KW"/>
</dbReference>
<feature type="compositionally biased region" description="Polar residues" evidence="8">
    <location>
        <begin position="126"/>
        <end position="136"/>
    </location>
</feature>
<evidence type="ECO:0000259" key="9">
    <source>
        <dbReference type="Pfam" id="PF00177"/>
    </source>
</evidence>
<dbReference type="OrthoDB" id="9972728at2759"/>
<keyword evidence="4" id="KW-0496">Mitochondrion</keyword>
<feature type="compositionally biased region" description="Basic and acidic residues" evidence="8">
    <location>
        <begin position="48"/>
        <end position="65"/>
    </location>
</feature>
<evidence type="ECO:0000256" key="5">
    <source>
        <dbReference type="ARBA" id="ARBA00023274"/>
    </source>
</evidence>
<evidence type="ECO:0000256" key="2">
    <source>
        <dbReference type="ARBA" id="ARBA00007151"/>
    </source>
</evidence>
<keyword evidence="3 10" id="KW-0689">Ribosomal protein</keyword>
<dbReference type="InterPro" id="IPR023798">
    <property type="entry name" value="Ribosomal_uS7_dom"/>
</dbReference>
<proteinExistence type="inferred from homology"/>
<feature type="region of interest" description="Disordered" evidence="8">
    <location>
        <begin position="105"/>
        <end position="142"/>
    </location>
</feature>
<organism evidence="10 11">
    <name type="scientific">Decorospora gaudefroyi</name>
    <dbReference type="NCBI Taxonomy" id="184978"/>
    <lineage>
        <taxon>Eukaryota</taxon>
        <taxon>Fungi</taxon>
        <taxon>Dikarya</taxon>
        <taxon>Ascomycota</taxon>
        <taxon>Pezizomycotina</taxon>
        <taxon>Dothideomycetes</taxon>
        <taxon>Pleosporomycetidae</taxon>
        <taxon>Pleosporales</taxon>
        <taxon>Pleosporineae</taxon>
        <taxon>Pleosporaceae</taxon>
        <taxon>Decorospora</taxon>
    </lineage>
</organism>
<comment type="subcellular location">
    <subcellularLocation>
        <location evidence="1">Mitochondrion</location>
    </subcellularLocation>
</comment>
<feature type="compositionally biased region" description="Polar residues" evidence="8">
    <location>
        <begin position="1"/>
        <end position="12"/>
    </location>
</feature>
<feature type="region of interest" description="Disordered" evidence="8">
    <location>
        <begin position="1"/>
        <end position="88"/>
    </location>
</feature>
<comment type="function">
    <text evidence="6">Component of the mitochondrial ribosome (mitoribosome), a dedicated translation machinery responsible for the synthesis of mitochondrial genome-encoded proteins, including at least some of the essential transmembrane subunits of the mitochondrial respiratory chain. The mitoribosomes are attached to the mitochondrial inner membrane and translation products are cotranslationally integrated into the membrane.</text>
</comment>
<evidence type="ECO:0000256" key="7">
    <source>
        <dbReference type="ARBA" id="ARBA00039306"/>
    </source>
</evidence>